<feature type="transmembrane region" description="Helical" evidence="1">
    <location>
        <begin position="120"/>
        <end position="139"/>
    </location>
</feature>
<feature type="transmembrane region" description="Helical" evidence="1">
    <location>
        <begin position="351"/>
        <end position="375"/>
    </location>
</feature>
<dbReference type="InterPro" id="IPR007349">
    <property type="entry name" value="DUF418"/>
</dbReference>
<organism evidence="3 4">
    <name type="scientific">Phocaeicola vulgatus str. 3975 RP4</name>
    <dbReference type="NCBI Taxonomy" id="1339352"/>
    <lineage>
        <taxon>Bacteria</taxon>
        <taxon>Pseudomonadati</taxon>
        <taxon>Bacteroidota</taxon>
        <taxon>Bacteroidia</taxon>
        <taxon>Bacteroidales</taxon>
        <taxon>Bacteroidaceae</taxon>
        <taxon>Phocaeicola</taxon>
    </lineage>
</organism>
<dbReference type="InterPro" id="IPR052529">
    <property type="entry name" value="Bact_Transport_Assoc"/>
</dbReference>
<dbReference type="RefSeq" id="WP_032952526.1">
    <property type="nucleotide sequence ID" value="NZ_JNHM01000012.1"/>
</dbReference>
<feature type="transmembrane region" description="Helical" evidence="1">
    <location>
        <begin position="21"/>
        <end position="41"/>
    </location>
</feature>
<dbReference type="Pfam" id="PF04235">
    <property type="entry name" value="DUF418"/>
    <property type="match status" value="1"/>
</dbReference>
<feature type="transmembrane region" description="Helical" evidence="1">
    <location>
        <begin position="278"/>
        <end position="306"/>
    </location>
</feature>
<dbReference type="PANTHER" id="PTHR30590">
    <property type="entry name" value="INNER MEMBRANE PROTEIN"/>
    <property type="match status" value="1"/>
</dbReference>
<keyword evidence="1" id="KW-0472">Membrane</keyword>
<comment type="caution">
    <text evidence="3">The sequence shown here is derived from an EMBL/GenBank/DDBJ whole genome shotgun (WGS) entry which is preliminary data.</text>
</comment>
<dbReference type="EMBL" id="JNHM01000012">
    <property type="protein sequence ID" value="KDS55730.1"/>
    <property type="molecule type" value="Genomic_DNA"/>
</dbReference>
<evidence type="ECO:0000313" key="4">
    <source>
        <dbReference type="Proteomes" id="UP000027661"/>
    </source>
</evidence>
<feature type="transmembrane region" description="Helical" evidence="1">
    <location>
        <begin position="247"/>
        <end position="266"/>
    </location>
</feature>
<keyword evidence="1" id="KW-0812">Transmembrane</keyword>
<feature type="transmembrane region" description="Helical" evidence="1">
    <location>
        <begin position="146"/>
        <end position="165"/>
    </location>
</feature>
<proteinExistence type="predicted"/>
<evidence type="ECO:0000313" key="3">
    <source>
        <dbReference type="EMBL" id="KDS55730.1"/>
    </source>
</evidence>
<dbReference type="PANTHER" id="PTHR30590:SF2">
    <property type="entry name" value="INNER MEMBRANE PROTEIN"/>
    <property type="match status" value="1"/>
</dbReference>
<protein>
    <recommendedName>
        <fullName evidence="2">DUF418 domain-containing protein</fullName>
    </recommendedName>
</protein>
<gene>
    <name evidence="3" type="ORF">M099_1027</name>
</gene>
<dbReference type="Proteomes" id="UP000027661">
    <property type="component" value="Unassembled WGS sequence"/>
</dbReference>
<evidence type="ECO:0000256" key="1">
    <source>
        <dbReference type="SAM" id="Phobius"/>
    </source>
</evidence>
<dbReference type="PATRIC" id="fig|1339352.3.peg.994"/>
<sequence length="394" mass="44986">METKAINTKLKGHARVDVADVLRGLAVMGIIILHSIEHFNFYSFPDTAGQSAWLNFSDKAVWNGLFFMFGGKAYAIFALLFGFSFFIQDDNQRLRGNDFRLRFCWRLILLFLIGNINASFFTAEVLVLYSLVGFILPLTCRLKDKWIFALACLLLIQPLPLYYVIRACLDPEFVTPAIPTRSFWNATFAVQSNGNFLETIRVNLWEGQLASLAWAWDHGRVFQTAALFLLGMLIGRKGLFLKEHLKVWNKVLAGSLVAFFPLYGLGNMLPDFITNKSILTPLSLIITSLSNFAFMLILVSGVVFAFYKTNLHDGLMKITPYGKMSLTNYITQSIVGSMLYYNWGFALHNQFGITASCLAGIVFFILQFSFCRWWMNHHSHGPMEYIWKRATWLK</sequence>
<dbReference type="AlphaFoldDB" id="A0A069SUW5"/>
<evidence type="ECO:0000259" key="2">
    <source>
        <dbReference type="Pfam" id="PF04235"/>
    </source>
</evidence>
<feature type="domain" description="DUF418" evidence="2">
    <location>
        <begin position="235"/>
        <end position="394"/>
    </location>
</feature>
<feature type="transmembrane region" description="Helical" evidence="1">
    <location>
        <begin position="61"/>
        <end position="87"/>
    </location>
</feature>
<keyword evidence="1" id="KW-1133">Transmembrane helix</keyword>
<feature type="transmembrane region" description="Helical" evidence="1">
    <location>
        <begin position="326"/>
        <end position="345"/>
    </location>
</feature>
<reference evidence="3 4" key="1">
    <citation type="submission" date="2014-04" db="EMBL/GenBank/DDBJ databases">
        <authorList>
            <person name="Sears C."/>
            <person name="Carroll K."/>
            <person name="Sack B.R."/>
            <person name="Qadri F."/>
            <person name="Myers L.L."/>
            <person name="Chung G.-T."/>
            <person name="Escheverria P."/>
            <person name="Fraser C.M."/>
            <person name="Sadzewicz L."/>
            <person name="Shefchek K.A."/>
            <person name="Tallon L."/>
            <person name="Das S.P."/>
            <person name="Daugherty S."/>
            <person name="Mongodin E.F."/>
        </authorList>
    </citation>
    <scope>NUCLEOTIDE SEQUENCE [LARGE SCALE GENOMIC DNA]</scope>
    <source>
        <strain evidence="3 4">3975 RP4</strain>
    </source>
</reference>
<name>A0A069SUW5_PHOVU</name>
<accession>A0A069SUW5</accession>